<reference evidence="1 2" key="1">
    <citation type="submission" date="2015-11" db="EMBL/GenBank/DDBJ databases">
        <authorList>
            <person name="Lin W."/>
        </authorList>
    </citation>
    <scope>NUCLEOTIDE SEQUENCE [LARGE SCALE GENOMIC DNA]</scope>
    <source>
        <strain evidence="1 2">HCH-1</strain>
    </source>
</reference>
<evidence type="ECO:0000313" key="1">
    <source>
        <dbReference type="EMBL" id="KWT83383.1"/>
    </source>
</evidence>
<dbReference type="EMBL" id="LNQR01000079">
    <property type="protein sequence ID" value="KWT83383.1"/>
    <property type="molecule type" value="Genomic_DNA"/>
</dbReference>
<name>A0ABR5SDM0_9BACT</name>
<dbReference type="Pfam" id="PF10133">
    <property type="entry name" value="CooT"/>
    <property type="match status" value="1"/>
</dbReference>
<keyword evidence="2" id="KW-1185">Reference proteome</keyword>
<dbReference type="Proteomes" id="UP000060487">
    <property type="component" value="Unassembled WGS sequence"/>
</dbReference>
<sequence>MCEANVYIDNYDGKGEILYLENVDVIRPEDGKLFIKNLFGEQKFFDGQIKEISLIKHKIILTKRQTT</sequence>
<gene>
    <name evidence="1" type="ORF">ASN18_2258</name>
</gene>
<dbReference type="InterPro" id="IPR019300">
    <property type="entry name" value="CooT"/>
</dbReference>
<dbReference type="RefSeq" id="WP_085052861.1">
    <property type="nucleotide sequence ID" value="NZ_LNQR01000079.1"/>
</dbReference>
<organism evidence="1 2">
    <name type="scientific">Candidatus Magnetominusculus xianensis</name>
    <dbReference type="NCBI Taxonomy" id="1748249"/>
    <lineage>
        <taxon>Bacteria</taxon>
        <taxon>Pseudomonadati</taxon>
        <taxon>Nitrospirota</taxon>
        <taxon>Nitrospiria</taxon>
        <taxon>Nitrospirales</taxon>
        <taxon>Nitrospiraceae</taxon>
        <taxon>Candidatus Magnetominusculus</taxon>
    </lineage>
</organism>
<protein>
    <submittedName>
        <fullName evidence="1">RNA-binding protein</fullName>
    </submittedName>
</protein>
<proteinExistence type="predicted"/>
<comment type="caution">
    <text evidence="1">The sequence shown here is derived from an EMBL/GenBank/DDBJ whole genome shotgun (WGS) entry which is preliminary data.</text>
</comment>
<accession>A0ABR5SDM0</accession>
<evidence type="ECO:0000313" key="2">
    <source>
        <dbReference type="Proteomes" id="UP000060487"/>
    </source>
</evidence>